<dbReference type="AlphaFoldDB" id="A0A087GPT7"/>
<dbReference type="Pfam" id="PF00505">
    <property type="entry name" value="HMG_box"/>
    <property type="match status" value="3"/>
</dbReference>
<evidence type="ECO:0000256" key="1">
    <source>
        <dbReference type="ARBA" id="ARBA00022737"/>
    </source>
</evidence>
<feature type="coiled-coil region" evidence="5">
    <location>
        <begin position="41"/>
        <end position="103"/>
    </location>
</feature>
<dbReference type="SUPFAM" id="SSF47095">
    <property type="entry name" value="HMG-box"/>
    <property type="match status" value="3"/>
</dbReference>
<dbReference type="GO" id="GO:0000794">
    <property type="term" value="C:condensed nuclear chromosome"/>
    <property type="evidence" value="ECO:0007669"/>
    <property type="project" value="EnsemblPlants"/>
</dbReference>
<dbReference type="PROSITE" id="PS50118">
    <property type="entry name" value="HMG_BOX_2"/>
    <property type="match status" value="3"/>
</dbReference>
<feature type="domain" description="HMG box" evidence="7">
    <location>
        <begin position="251"/>
        <end position="317"/>
    </location>
</feature>
<evidence type="ECO:0000313" key="8">
    <source>
        <dbReference type="EMBL" id="KFK31889.1"/>
    </source>
</evidence>
<dbReference type="Gene3D" id="1.10.30.10">
    <property type="entry name" value="High mobility group box domain"/>
    <property type="match status" value="3"/>
</dbReference>
<gene>
    <name evidence="8" type="ordered locus">AALP_Aa6g172100</name>
</gene>
<feature type="domain" description="HMG box" evidence="7">
    <location>
        <begin position="134"/>
        <end position="202"/>
    </location>
</feature>
<reference evidence="9" key="1">
    <citation type="journal article" date="2015" name="Nat. Plants">
        <title>Genome expansion of Arabis alpina linked with retrotransposition and reduced symmetric DNA methylation.</title>
        <authorList>
            <person name="Willing E.M."/>
            <person name="Rawat V."/>
            <person name="Mandakova T."/>
            <person name="Maumus F."/>
            <person name="James G.V."/>
            <person name="Nordstroem K.J."/>
            <person name="Becker C."/>
            <person name="Warthmann N."/>
            <person name="Chica C."/>
            <person name="Szarzynska B."/>
            <person name="Zytnicki M."/>
            <person name="Albani M.C."/>
            <person name="Kiefer C."/>
            <person name="Bergonzi S."/>
            <person name="Castaings L."/>
            <person name="Mateos J.L."/>
            <person name="Berns M.C."/>
            <person name="Bujdoso N."/>
            <person name="Piofczyk T."/>
            <person name="de Lorenzo L."/>
            <person name="Barrero-Sicilia C."/>
            <person name="Mateos I."/>
            <person name="Piednoel M."/>
            <person name="Hagmann J."/>
            <person name="Chen-Min-Tao R."/>
            <person name="Iglesias-Fernandez R."/>
            <person name="Schuster S.C."/>
            <person name="Alonso-Blanco C."/>
            <person name="Roudier F."/>
            <person name="Carbonero P."/>
            <person name="Paz-Ares J."/>
            <person name="Davis S.J."/>
            <person name="Pecinka A."/>
            <person name="Quesneville H."/>
            <person name="Colot V."/>
            <person name="Lysak M.A."/>
            <person name="Weigel D."/>
            <person name="Coupland G."/>
            <person name="Schneeberger K."/>
        </authorList>
    </citation>
    <scope>NUCLEOTIDE SEQUENCE [LARGE SCALE GENOMIC DNA]</scope>
    <source>
        <strain evidence="9">cv. Pajares</strain>
    </source>
</reference>
<dbReference type="CDD" id="cd22006">
    <property type="entry name" value="HMG-box_AtHMGB6-like_rpt1"/>
    <property type="match status" value="1"/>
</dbReference>
<feature type="DNA-binding region" description="HMG box" evidence="4">
    <location>
        <begin position="251"/>
        <end position="317"/>
    </location>
</feature>
<dbReference type="Gramene" id="KFK31889">
    <property type="protein sequence ID" value="KFK31889"/>
    <property type="gene ID" value="AALP_AA6G172100"/>
</dbReference>
<keyword evidence="9" id="KW-1185">Reference proteome</keyword>
<evidence type="ECO:0000256" key="2">
    <source>
        <dbReference type="ARBA" id="ARBA00023125"/>
    </source>
</evidence>
<dbReference type="OMA" id="LWLKDQW"/>
<dbReference type="SMART" id="SM00398">
    <property type="entry name" value="HMG"/>
    <property type="match status" value="3"/>
</dbReference>
<feature type="region of interest" description="Disordered" evidence="6">
    <location>
        <begin position="1"/>
        <end position="25"/>
    </location>
</feature>
<keyword evidence="2 4" id="KW-0238">DNA-binding</keyword>
<accession>A0A087GPT7</accession>
<organism evidence="8 9">
    <name type="scientific">Arabis alpina</name>
    <name type="common">Alpine rock-cress</name>
    <dbReference type="NCBI Taxonomy" id="50452"/>
    <lineage>
        <taxon>Eukaryota</taxon>
        <taxon>Viridiplantae</taxon>
        <taxon>Streptophyta</taxon>
        <taxon>Embryophyta</taxon>
        <taxon>Tracheophyta</taxon>
        <taxon>Spermatophyta</taxon>
        <taxon>Magnoliopsida</taxon>
        <taxon>eudicotyledons</taxon>
        <taxon>Gunneridae</taxon>
        <taxon>Pentapetalae</taxon>
        <taxon>rosids</taxon>
        <taxon>malvids</taxon>
        <taxon>Brassicales</taxon>
        <taxon>Brassicaceae</taxon>
        <taxon>Arabideae</taxon>
        <taxon>Arabis</taxon>
    </lineage>
</organism>
<keyword evidence="5" id="KW-0175">Coiled coil</keyword>
<feature type="domain" description="HMG box" evidence="7">
    <location>
        <begin position="377"/>
        <end position="445"/>
    </location>
</feature>
<dbReference type="EMBL" id="CM002874">
    <property type="protein sequence ID" value="KFK31889.1"/>
    <property type="molecule type" value="Genomic_DNA"/>
</dbReference>
<feature type="DNA-binding region" description="HMG box" evidence="4">
    <location>
        <begin position="134"/>
        <end position="202"/>
    </location>
</feature>
<dbReference type="InterPro" id="IPR036910">
    <property type="entry name" value="HMG_box_dom_sf"/>
</dbReference>
<feature type="compositionally biased region" description="Basic residues" evidence="6">
    <location>
        <begin position="11"/>
        <end position="21"/>
    </location>
</feature>
<dbReference type="FunFam" id="1.10.30.10:FF:000083">
    <property type="entry name" value="High mobility group B protein 13"/>
    <property type="match status" value="1"/>
</dbReference>
<proteinExistence type="predicted"/>
<dbReference type="CDD" id="cd22007">
    <property type="entry name" value="HMG-box_AtHMGB6-like_rpt2"/>
    <property type="match status" value="1"/>
</dbReference>
<evidence type="ECO:0000256" key="5">
    <source>
        <dbReference type="SAM" id="Coils"/>
    </source>
</evidence>
<keyword evidence="3 4" id="KW-0539">Nucleus</keyword>
<dbReference type="InterPro" id="IPR044601">
    <property type="entry name" value="HMGB6/HMGB13"/>
</dbReference>
<evidence type="ECO:0000313" key="9">
    <source>
        <dbReference type="Proteomes" id="UP000029120"/>
    </source>
</evidence>
<dbReference type="FunFam" id="1.10.30.10:FF:000092">
    <property type="entry name" value="High mobility group B protein 13"/>
    <property type="match status" value="1"/>
</dbReference>
<feature type="compositionally biased region" description="Basic and acidic residues" evidence="6">
    <location>
        <begin position="350"/>
        <end position="376"/>
    </location>
</feature>
<evidence type="ECO:0000256" key="4">
    <source>
        <dbReference type="PROSITE-ProRule" id="PRU00267"/>
    </source>
</evidence>
<feature type="region of interest" description="Disordered" evidence="6">
    <location>
        <begin position="346"/>
        <end position="383"/>
    </location>
</feature>
<dbReference type="PANTHER" id="PTHR46912:SF1">
    <property type="entry name" value="HIGH MOBILITY GROUP B PROTEIN 13"/>
    <property type="match status" value="1"/>
</dbReference>
<name>A0A087GPT7_ARAAL</name>
<dbReference type="Proteomes" id="UP000029120">
    <property type="component" value="Chromosome 6"/>
</dbReference>
<feature type="DNA-binding region" description="HMG box" evidence="4">
    <location>
        <begin position="377"/>
        <end position="445"/>
    </location>
</feature>
<dbReference type="eggNOG" id="KOG0381">
    <property type="taxonomic scope" value="Eukaryota"/>
</dbReference>
<feature type="region of interest" description="Disordered" evidence="6">
    <location>
        <begin position="111"/>
        <end position="132"/>
    </location>
</feature>
<dbReference type="GO" id="GO:0003677">
    <property type="term" value="F:DNA binding"/>
    <property type="evidence" value="ECO:0007669"/>
    <property type="project" value="UniProtKB-UniRule"/>
</dbReference>
<dbReference type="InterPro" id="IPR009071">
    <property type="entry name" value="HMG_box_dom"/>
</dbReference>
<keyword evidence="1" id="KW-0677">Repeat</keyword>
<dbReference type="OrthoDB" id="1919336at2759"/>
<evidence type="ECO:0000256" key="3">
    <source>
        <dbReference type="ARBA" id="ARBA00023242"/>
    </source>
</evidence>
<evidence type="ECO:0000256" key="6">
    <source>
        <dbReference type="SAM" id="MobiDB-lite"/>
    </source>
</evidence>
<sequence length="448" mass="52849">MATVVDPAPAKKSRNSRKALKQKNEIVEPTLSPVSVKVKDAKSFEKELMEMQAMLENMKIEKEKTEDLLKEKDEILKKKEEELETKDVEQEKLKVELKKLQKMKEFKPNMTFALGQSTEEEKKKKKKKQDCADIKRPSTPYILWCKENWNEVKMQNPDSDFKETSNIMGAKWKTLSAQEKKPYEEKYQADKEAYLLVVTKEKREREAMKLLEGDQKQKNAMELLDQYLQFVHEAEQDNKKKAKKVKDPLKPKQPLSAYLIYANERRAALSEDKKSVVEVAKMTGEEWKNLSEKQKAPYDKMAKKNKEIYLEAMEGYKRRKEEDEMSQKKEEEELMKLHKQEALQLLKKKEKTDNIIKKKKETTKNKKKNENVDPNKPKKPTTSFFLFCKDARKSLSEEHPGINNKTMTAHISLKWKELGEEERQVYNEKAAELMEAYKKEMEDYNKTK</sequence>
<protein>
    <recommendedName>
        <fullName evidence="7">HMG box domain-containing protein</fullName>
    </recommendedName>
</protein>
<feature type="coiled-coil region" evidence="5">
    <location>
        <begin position="416"/>
        <end position="447"/>
    </location>
</feature>
<dbReference type="PANTHER" id="PTHR46912">
    <property type="entry name" value="HIGH MOBILITY GROUP B PROTEIN 13"/>
    <property type="match status" value="1"/>
</dbReference>
<evidence type="ECO:0000259" key="7">
    <source>
        <dbReference type="PROSITE" id="PS50118"/>
    </source>
</evidence>